<dbReference type="RefSeq" id="WP_158899563.1">
    <property type="nucleotide sequence ID" value="NZ_CP035733.1"/>
</dbReference>
<evidence type="ECO:0000259" key="1">
    <source>
        <dbReference type="Pfam" id="PF12680"/>
    </source>
</evidence>
<accession>A0A6I6L3P4</accession>
<dbReference type="Pfam" id="PF12680">
    <property type="entry name" value="SnoaL_2"/>
    <property type="match status" value="1"/>
</dbReference>
<name>A0A6I6L3P4_9SPHN</name>
<sequence>MKSLSEIVSSFMGTFNTGDFGAMLEFFSEGSVYIDPYGVEHNGVSAIGDALAPSFEVSDSKSHYQITSTIIDEGQSMALVTWTLVITAPDGTKSAIDGLDILHVQDGKIVLKNAFCKANELTIRKVA</sequence>
<protein>
    <submittedName>
        <fullName evidence="2">Nuclear transport factor 2 family protein</fullName>
    </submittedName>
</protein>
<keyword evidence="3" id="KW-1185">Reference proteome</keyword>
<dbReference type="InterPro" id="IPR037401">
    <property type="entry name" value="SnoaL-like"/>
</dbReference>
<gene>
    <name evidence="2" type="ORF">EUU25_06980</name>
</gene>
<dbReference type="EMBL" id="CP035733">
    <property type="protein sequence ID" value="QGY80385.1"/>
    <property type="molecule type" value="Genomic_DNA"/>
</dbReference>
<dbReference type="AlphaFoldDB" id="A0A6I6L3P4"/>
<dbReference type="KEGG" id="slaa:EUU25_06980"/>
<proteinExistence type="predicted"/>
<evidence type="ECO:0000313" key="3">
    <source>
        <dbReference type="Proteomes" id="UP000428803"/>
    </source>
</evidence>
<dbReference type="InterPro" id="IPR032710">
    <property type="entry name" value="NTF2-like_dom_sf"/>
</dbReference>
<evidence type="ECO:0000313" key="2">
    <source>
        <dbReference type="EMBL" id="QGY80385.1"/>
    </source>
</evidence>
<feature type="domain" description="SnoaL-like" evidence="1">
    <location>
        <begin position="10"/>
        <end position="110"/>
    </location>
</feature>
<dbReference type="OrthoDB" id="9800684at2"/>
<dbReference type="Proteomes" id="UP000428803">
    <property type="component" value="Chromosome"/>
</dbReference>
<dbReference type="Gene3D" id="3.10.450.50">
    <property type="match status" value="1"/>
</dbReference>
<organism evidence="2 3">
    <name type="scientific">Sphingorhabdus lacus</name>
    <dbReference type="NCBI Taxonomy" id="392610"/>
    <lineage>
        <taxon>Bacteria</taxon>
        <taxon>Pseudomonadati</taxon>
        <taxon>Pseudomonadota</taxon>
        <taxon>Alphaproteobacteria</taxon>
        <taxon>Sphingomonadales</taxon>
        <taxon>Sphingomonadaceae</taxon>
        <taxon>Sphingorhabdus</taxon>
    </lineage>
</organism>
<reference evidence="3" key="1">
    <citation type="submission" date="2019-01" db="EMBL/GenBank/DDBJ databases">
        <title>Sphingorhabdus lacus sp.nov., isolated from an oligotrophic freshwater lake.</title>
        <authorList>
            <person name="Park M."/>
        </authorList>
    </citation>
    <scope>NUCLEOTIDE SEQUENCE [LARGE SCALE GENOMIC DNA]</scope>
    <source>
        <strain evidence="3">IMCC1753</strain>
    </source>
</reference>
<dbReference type="SUPFAM" id="SSF54427">
    <property type="entry name" value="NTF2-like"/>
    <property type="match status" value="1"/>
</dbReference>